<reference evidence="2 3" key="1">
    <citation type="submission" date="2019-03" db="EMBL/GenBank/DDBJ databases">
        <title>First draft genome of Liparis tanakae, snailfish: a comprehensive survey of snailfish specific genes.</title>
        <authorList>
            <person name="Kim W."/>
            <person name="Song I."/>
            <person name="Jeong J.-H."/>
            <person name="Kim D."/>
            <person name="Kim S."/>
            <person name="Ryu S."/>
            <person name="Song J.Y."/>
            <person name="Lee S.K."/>
        </authorList>
    </citation>
    <scope>NUCLEOTIDE SEQUENCE [LARGE SCALE GENOMIC DNA]</scope>
    <source>
        <tissue evidence="2">Muscle</tissue>
    </source>
</reference>
<evidence type="ECO:0000313" key="3">
    <source>
        <dbReference type="Proteomes" id="UP000314294"/>
    </source>
</evidence>
<sequence length="311" mass="33696">MPSKAPSAEPSVSRLLLNTRNSMETYSSSRSSWMLSMRRPPLHKLSSDLAGQQVTSVAKTKLKSLTSGSIAAVAAVGGCGLTRAKPIIDAIGRRGGSPYACTDSRIGPVYPSRSTGLNSLVSLFHAPELVICGGNKSPFPRKLNCSLSREPRRDGDSQKEPGGRKHPYDMCIEFLDQVSRVDSLTVVVYLDGPSRCEMAAIAARGSNWPTTVRRTAVEEQTTELKNREVVFPGGLLLHAESFLKSSGGNVENKKSEWLRGVNEDAESWSVPSDHRGDTRASVAFIRPFDTLRPGFASFFRHGLPGGENLHA</sequence>
<protein>
    <submittedName>
        <fullName evidence="2">Uncharacterized protein</fullName>
    </submittedName>
</protein>
<dbReference type="AlphaFoldDB" id="A0A4Z2GUF8"/>
<proteinExistence type="predicted"/>
<feature type="region of interest" description="Disordered" evidence="1">
    <location>
        <begin position="143"/>
        <end position="165"/>
    </location>
</feature>
<gene>
    <name evidence="2" type="ORF">EYF80_033527</name>
</gene>
<name>A0A4Z2GUF8_9TELE</name>
<feature type="compositionally biased region" description="Basic and acidic residues" evidence="1">
    <location>
        <begin position="149"/>
        <end position="165"/>
    </location>
</feature>
<organism evidence="2 3">
    <name type="scientific">Liparis tanakae</name>
    <name type="common">Tanaka's snailfish</name>
    <dbReference type="NCBI Taxonomy" id="230148"/>
    <lineage>
        <taxon>Eukaryota</taxon>
        <taxon>Metazoa</taxon>
        <taxon>Chordata</taxon>
        <taxon>Craniata</taxon>
        <taxon>Vertebrata</taxon>
        <taxon>Euteleostomi</taxon>
        <taxon>Actinopterygii</taxon>
        <taxon>Neopterygii</taxon>
        <taxon>Teleostei</taxon>
        <taxon>Neoteleostei</taxon>
        <taxon>Acanthomorphata</taxon>
        <taxon>Eupercaria</taxon>
        <taxon>Perciformes</taxon>
        <taxon>Cottioidei</taxon>
        <taxon>Cottales</taxon>
        <taxon>Liparidae</taxon>
        <taxon>Liparis</taxon>
    </lineage>
</organism>
<keyword evidence="3" id="KW-1185">Reference proteome</keyword>
<evidence type="ECO:0000313" key="2">
    <source>
        <dbReference type="EMBL" id="TNN56234.1"/>
    </source>
</evidence>
<accession>A0A4Z2GUF8</accession>
<dbReference type="EMBL" id="SRLO01000433">
    <property type="protein sequence ID" value="TNN56234.1"/>
    <property type="molecule type" value="Genomic_DNA"/>
</dbReference>
<comment type="caution">
    <text evidence="2">The sequence shown here is derived from an EMBL/GenBank/DDBJ whole genome shotgun (WGS) entry which is preliminary data.</text>
</comment>
<evidence type="ECO:0000256" key="1">
    <source>
        <dbReference type="SAM" id="MobiDB-lite"/>
    </source>
</evidence>
<dbReference type="Proteomes" id="UP000314294">
    <property type="component" value="Unassembled WGS sequence"/>
</dbReference>